<accession>A0A2A6E3P1</accession>
<dbReference type="AlphaFoldDB" id="A0A2A6E3P1"/>
<dbReference type="EMBL" id="MOXJ01000002">
    <property type="protein sequence ID" value="PDO11532.1"/>
    <property type="molecule type" value="Genomic_DNA"/>
</dbReference>
<dbReference type="SUPFAM" id="SSF46626">
    <property type="entry name" value="Cytochrome c"/>
    <property type="match status" value="1"/>
</dbReference>
<dbReference type="InterPro" id="IPR051395">
    <property type="entry name" value="Cytochrome_c_Peroxidase/MauG"/>
</dbReference>
<evidence type="ECO:0000259" key="5">
    <source>
        <dbReference type="PROSITE" id="PS51007"/>
    </source>
</evidence>
<comment type="caution">
    <text evidence="6">The sequence shown here is derived from an EMBL/GenBank/DDBJ whole genome shotgun (WGS) entry which is preliminary data.</text>
</comment>
<organism evidence="6 7">
    <name type="scientific">Candidatus Reconcilbacillus cellulovorans</name>
    <dbReference type="NCBI Taxonomy" id="1906605"/>
    <lineage>
        <taxon>Bacteria</taxon>
        <taxon>Bacillati</taxon>
        <taxon>Bacillota</taxon>
        <taxon>Bacilli</taxon>
        <taxon>Bacillales</taxon>
        <taxon>Paenibacillaceae</taxon>
        <taxon>Candidatus Reconcilbacillus</taxon>
    </lineage>
</organism>
<evidence type="ECO:0000313" key="6">
    <source>
        <dbReference type="EMBL" id="PDO11532.1"/>
    </source>
</evidence>
<keyword evidence="1 4" id="KW-0349">Heme</keyword>
<evidence type="ECO:0000256" key="3">
    <source>
        <dbReference type="ARBA" id="ARBA00023004"/>
    </source>
</evidence>
<dbReference type="GO" id="GO:0020037">
    <property type="term" value="F:heme binding"/>
    <property type="evidence" value="ECO:0007669"/>
    <property type="project" value="InterPro"/>
</dbReference>
<evidence type="ECO:0000256" key="4">
    <source>
        <dbReference type="PROSITE-ProRule" id="PRU00433"/>
    </source>
</evidence>
<dbReference type="GO" id="GO:0046872">
    <property type="term" value="F:metal ion binding"/>
    <property type="evidence" value="ECO:0007669"/>
    <property type="project" value="UniProtKB-KW"/>
</dbReference>
<keyword evidence="2 4" id="KW-0479">Metal-binding</keyword>
<evidence type="ECO:0000313" key="7">
    <source>
        <dbReference type="Proteomes" id="UP000243688"/>
    </source>
</evidence>
<reference evidence="6 7" key="1">
    <citation type="submission" date="2016-12" db="EMBL/GenBank/DDBJ databases">
        <title>Candidatus Reconcilibacillus cellulovorans genome.</title>
        <authorList>
            <person name="Kolinko S."/>
            <person name="Wu Y.-W."/>
            <person name="Tachea F."/>
            <person name="Denzel E."/>
            <person name="Hiras J."/>
            <person name="Baecker N."/>
            <person name="Chan L.J."/>
            <person name="Eichorst S.A."/>
            <person name="Frey D."/>
            <person name="Adams P.D."/>
            <person name="Pray T."/>
            <person name="Tanjore D."/>
            <person name="Petzold C.J."/>
            <person name="Gladden J.M."/>
            <person name="Simmons B.A."/>
            <person name="Singer S.W."/>
        </authorList>
    </citation>
    <scope>NUCLEOTIDE SEQUENCE [LARGE SCALE GENOMIC DNA]</scope>
    <source>
        <strain evidence="6">JTherm</strain>
    </source>
</reference>
<feature type="domain" description="Cytochrome c" evidence="5">
    <location>
        <begin position="456"/>
        <end position="660"/>
    </location>
</feature>
<dbReference type="GO" id="GO:0004130">
    <property type="term" value="F:cytochrome-c peroxidase activity"/>
    <property type="evidence" value="ECO:0007669"/>
    <property type="project" value="TreeGrafter"/>
</dbReference>
<evidence type="ECO:0000256" key="1">
    <source>
        <dbReference type="ARBA" id="ARBA00022617"/>
    </source>
</evidence>
<name>A0A2A6E3P1_9BACL</name>
<proteinExistence type="predicted"/>
<sequence length="670" mass="72537">MKSKRRIWGPVAIAVVGAALLAVRVAEPEYAYMPPARKVMNRQTDFFGQSSDQETQRVYDLWGETITVENAGKPRQAGTDAAPGPEDGAVEINGALLKLGRNQFYKETFGNEVFLTDILGIVDGPFKIRNIMKAVAQLRGKGTNNLQVELAEDITIGGKTYKKGQKVDTGLDVPKGSYVPLGLPVKYADGKLKVGISCAACHATVDPQTKMVVEGAPNADLNAGLLLAMATNSAAYFMHTGQRLSDEQVRQLQHELKRMVRTTDGRAVTLPDPDKLEAAVDADLAKWPAGNFDSTIDLKNDPAQIPDCFTKGGHPYGWSGFAMAGPFHGLSAFSNNVHAQNADPLAQAEASRALFDIDKEVYIGTILQNAADPRYRYDPASGLKPSTFFAKIDPTPGVPGVNELIKPPTFPMLSLMAPDGVFAGTKGYRVGEQVNAMAAWQNTLVPPAAPVSPDPAKVRMGEAVFRRAQCIRCHTGEAFTDHRIIPVDVIGTEPARAAALKKMQRQFADVTTIYAPDTPVPVPPDARVLRVPTDHLDPEQLKLAFARGDSPGGYKVKGLIGLYWSAPYLHDGGVAVGRDERTQLGVAGTLMKGIPVDPANSLRALIDRRLRREVIEANRRSPELRGAHVEGIGHEFWVDDAGGFTREQQDALVHYLLTLKSRSSDGDRPG</sequence>
<dbReference type="PROSITE" id="PS51007">
    <property type="entry name" value="CYTC"/>
    <property type="match status" value="1"/>
</dbReference>
<gene>
    <name evidence="6" type="ORF">BLM47_01380</name>
</gene>
<dbReference type="PANTHER" id="PTHR30600">
    <property type="entry name" value="CYTOCHROME C PEROXIDASE-RELATED"/>
    <property type="match status" value="1"/>
</dbReference>
<evidence type="ECO:0000256" key="2">
    <source>
        <dbReference type="ARBA" id="ARBA00022723"/>
    </source>
</evidence>
<dbReference type="Gene3D" id="1.10.760.10">
    <property type="entry name" value="Cytochrome c-like domain"/>
    <property type="match status" value="1"/>
</dbReference>
<dbReference type="InterPro" id="IPR009056">
    <property type="entry name" value="Cyt_c-like_dom"/>
</dbReference>
<dbReference type="InterPro" id="IPR036909">
    <property type="entry name" value="Cyt_c-like_dom_sf"/>
</dbReference>
<dbReference type="Proteomes" id="UP000243688">
    <property type="component" value="Unassembled WGS sequence"/>
</dbReference>
<protein>
    <submittedName>
        <fullName evidence="6">Electron transport protein</fullName>
    </submittedName>
</protein>
<keyword evidence="3 4" id="KW-0408">Iron</keyword>
<dbReference type="GO" id="GO:0009055">
    <property type="term" value="F:electron transfer activity"/>
    <property type="evidence" value="ECO:0007669"/>
    <property type="project" value="InterPro"/>
</dbReference>